<dbReference type="OrthoDB" id="8894600at2759"/>
<protein>
    <recommendedName>
        <fullName evidence="9">Secretoneurin</fullName>
    </recommendedName>
</protein>
<organism evidence="7 8">
    <name type="scientific">Megalops atlanticus</name>
    <name type="common">Tarpon</name>
    <name type="synonym">Clupea gigantea</name>
    <dbReference type="NCBI Taxonomy" id="7932"/>
    <lineage>
        <taxon>Eukaryota</taxon>
        <taxon>Metazoa</taxon>
        <taxon>Chordata</taxon>
        <taxon>Craniata</taxon>
        <taxon>Vertebrata</taxon>
        <taxon>Euteleostomi</taxon>
        <taxon>Actinopterygii</taxon>
        <taxon>Neopterygii</taxon>
        <taxon>Teleostei</taxon>
        <taxon>Elopiformes</taxon>
        <taxon>Megalopidae</taxon>
        <taxon>Megalops</taxon>
    </lineage>
</organism>
<evidence type="ECO:0008006" key="9">
    <source>
        <dbReference type="Google" id="ProtNLM"/>
    </source>
</evidence>
<feature type="region of interest" description="Disordered" evidence="6">
    <location>
        <begin position="155"/>
        <end position="181"/>
    </location>
</feature>
<dbReference type="AlphaFoldDB" id="A0A9D3Q2G9"/>
<dbReference type="InterPro" id="IPR001990">
    <property type="entry name" value="Granin"/>
</dbReference>
<feature type="region of interest" description="Disordered" evidence="6">
    <location>
        <begin position="325"/>
        <end position="380"/>
    </location>
</feature>
<feature type="region of interest" description="Disordered" evidence="6">
    <location>
        <begin position="194"/>
        <end position="274"/>
    </location>
</feature>
<dbReference type="GO" id="GO:0030141">
    <property type="term" value="C:secretory granule"/>
    <property type="evidence" value="ECO:0007669"/>
    <property type="project" value="InterPro"/>
</dbReference>
<proteinExistence type="inferred from homology"/>
<dbReference type="EMBL" id="JAFDVH010000009">
    <property type="protein sequence ID" value="KAG7471066.1"/>
    <property type="molecule type" value="Genomic_DNA"/>
</dbReference>
<dbReference type="PANTHER" id="PTHR15119">
    <property type="entry name" value="SECRETOGRANIN II"/>
    <property type="match status" value="1"/>
</dbReference>
<keyword evidence="3" id="KW-0964">Secreted</keyword>
<feature type="compositionally biased region" description="Basic and acidic residues" evidence="6">
    <location>
        <begin position="398"/>
        <end position="413"/>
    </location>
</feature>
<keyword evidence="4" id="KW-0165">Cleavage on pair of basic residues</keyword>
<dbReference type="InterPro" id="IPR038858">
    <property type="entry name" value="ScgII"/>
</dbReference>
<dbReference type="Proteomes" id="UP001046870">
    <property type="component" value="Chromosome 9"/>
</dbReference>
<evidence type="ECO:0000256" key="3">
    <source>
        <dbReference type="ARBA" id="ARBA00022525"/>
    </source>
</evidence>
<evidence type="ECO:0000256" key="1">
    <source>
        <dbReference type="ARBA" id="ARBA00004613"/>
    </source>
</evidence>
<accession>A0A9D3Q2G9</accession>
<comment type="subcellular location">
    <subcellularLocation>
        <location evidence="1">Secreted</location>
    </subcellularLocation>
</comment>
<gene>
    <name evidence="7" type="ORF">MATL_G00120530</name>
</gene>
<sequence>MYTFHLFSTCPDERSGARPHYSRCQECPSLLSPFVIAASLQWRSAAANRPLGVCGFGACKGCYKMLSPLKLSVAGALFLLTTLLHTCGVQSASLRPHKLRGGEMEARQPGPYFMPSTDMVKALEYIESLQQQTDAADEDAVPDYDEDIDRFRPVLRLAPVQNQEEAADREETAGRQDDKSQQWLKAVLRTLQQAGKEPKPAGTPSNARHSHGNRKEPDDGADDGQTGEAGDYEGYPFPEHSKPRKKYPLMFEDEDSRESPYKRTNENVEEQYTPQSLATLQSVFEELGKLSAAKGHKRQSLDEDDKFYRDDDDIYRLNNLAYEDVTGGEEWTPVEEKVETEEEVKDSREEFDRGSDENEEEDDMKRSSQPAKYREKEDPDDVTKLVDYYLLKILEKSEQTEQKRDRAEEEKRSARTSFEVDPQAIYQLIDISQKLQIPPEDLIEMLKSGEIKKDKILQPDKETDDLDRVEEKLTQISSYNKNKSPAAKLYNRRLPEMLANDIPDDLNTEDILNILGLESVGNQKPKYLQKQRQTKTTPARYYVPSGRRGNYILSEPDVSNKREADYDDTVDEDELAAYLAAKMLAQYPKVINKVDNKRTSQSSPKEEQLALGTFERAMQDYFDQLATDKGSSAKRLSDTDDLGGSPQTQSLDDETLLKMLEYLNPETGENEGRDVYGKTKIGGM</sequence>
<feature type="compositionally biased region" description="Basic and acidic residues" evidence="6">
    <location>
        <begin position="257"/>
        <end position="266"/>
    </location>
</feature>
<evidence type="ECO:0000256" key="6">
    <source>
        <dbReference type="SAM" id="MobiDB-lite"/>
    </source>
</evidence>
<evidence type="ECO:0000256" key="4">
    <source>
        <dbReference type="ARBA" id="ARBA00022685"/>
    </source>
</evidence>
<feature type="compositionally biased region" description="Basic and acidic residues" evidence="6">
    <location>
        <begin position="169"/>
        <end position="180"/>
    </location>
</feature>
<feature type="compositionally biased region" description="Basic and acidic residues" evidence="6">
    <location>
        <begin position="345"/>
        <end position="356"/>
    </location>
</feature>
<dbReference type="GO" id="GO:0005576">
    <property type="term" value="C:extracellular region"/>
    <property type="evidence" value="ECO:0007669"/>
    <property type="project" value="UniProtKB-SubCell"/>
</dbReference>
<comment type="caution">
    <text evidence="7">The sequence shown here is derived from an EMBL/GenBank/DDBJ whole genome shotgun (WGS) entry which is preliminary data.</text>
</comment>
<evidence type="ECO:0000256" key="2">
    <source>
        <dbReference type="ARBA" id="ARBA00005723"/>
    </source>
</evidence>
<reference evidence="7" key="1">
    <citation type="submission" date="2021-01" db="EMBL/GenBank/DDBJ databases">
        <authorList>
            <person name="Zahm M."/>
            <person name="Roques C."/>
            <person name="Cabau C."/>
            <person name="Klopp C."/>
            <person name="Donnadieu C."/>
            <person name="Jouanno E."/>
            <person name="Lampietro C."/>
            <person name="Louis A."/>
            <person name="Herpin A."/>
            <person name="Echchiki A."/>
            <person name="Berthelot C."/>
            <person name="Parey E."/>
            <person name="Roest-Crollius H."/>
            <person name="Braasch I."/>
            <person name="Postlethwait J."/>
            <person name="Bobe J."/>
            <person name="Montfort J."/>
            <person name="Bouchez O."/>
            <person name="Begum T."/>
            <person name="Mejri S."/>
            <person name="Adams A."/>
            <person name="Chen W.-J."/>
            <person name="Guiguen Y."/>
        </authorList>
    </citation>
    <scope>NUCLEOTIDE SEQUENCE</scope>
    <source>
        <strain evidence="7">YG-15Mar2019-1</strain>
        <tissue evidence="7">Brain</tissue>
    </source>
</reference>
<feature type="region of interest" description="Disordered" evidence="6">
    <location>
        <begin position="398"/>
        <end position="418"/>
    </location>
</feature>
<evidence type="ECO:0000313" key="7">
    <source>
        <dbReference type="EMBL" id="KAG7471066.1"/>
    </source>
</evidence>
<keyword evidence="5" id="KW-0732">Signal</keyword>
<dbReference type="PANTHER" id="PTHR15119:SF0">
    <property type="entry name" value="SECRETOGRANIN-2"/>
    <property type="match status" value="1"/>
</dbReference>
<evidence type="ECO:0000256" key="5">
    <source>
        <dbReference type="ARBA" id="ARBA00022729"/>
    </source>
</evidence>
<evidence type="ECO:0000313" key="8">
    <source>
        <dbReference type="Proteomes" id="UP001046870"/>
    </source>
</evidence>
<keyword evidence="8" id="KW-1185">Reference proteome</keyword>
<name>A0A9D3Q2G9_MEGAT</name>
<feature type="region of interest" description="Disordered" evidence="6">
    <location>
        <begin position="632"/>
        <end position="684"/>
    </location>
</feature>
<comment type="similarity">
    <text evidence="2">Belongs to the chromogranin/secretogranin protein family.</text>
</comment>
<dbReference type="Pfam" id="PF01271">
    <property type="entry name" value="Granin"/>
    <property type="match status" value="1"/>
</dbReference>